<accession>A0ACB0IP38</accession>
<evidence type="ECO:0000313" key="1">
    <source>
        <dbReference type="EMBL" id="CAJ2634169.1"/>
    </source>
</evidence>
<name>A0ACB0IP38_TRIPR</name>
<dbReference type="Proteomes" id="UP001177021">
    <property type="component" value="Unassembled WGS sequence"/>
</dbReference>
<gene>
    <name evidence="1" type="ORF">MILVUS5_LOCUS5141</name>
</gene>
<proteinExistence type="predicted"/>
<organism evidence="1 2">
    <name type="scientific">Trifolium pratense</name>
    <name type="common">Red clover</name>
    <dbReference type="NCBI Taxonomy" id="57577"/>
    <lineage>
        <taxon>Eukaryota</taxon>
        <taxon>Viridiplantae</taxon>
        <taxon>Streptophyta</taxon>
        <taxon>Embryophyta</taxon>
        <taxon>Tracheophyta</taxon>
        <taxon>Spermatophyta</taxon>
        <taxon>Magnoliopsida</taxon>
        <taxon>eudicotyledons</taxon>
        <taxon>Gunneridae</taxon>
        <taxon>Pentapetalae</taxon>
        <taxon>rosids</taxon>
        <taxon>fabids</taxon>
        <taxon>Fabales</taxon>
        <taxon>Fabaceae</taxon>
        <taxon>Papilionoideae</taxon>
        <taxon>50 kb inversion clade</taxon>
        <taxon>NPAAA clade</taxon>
        <taxon>Hologalegina</taxon>
        <taxon>IRL clade</taxon>
        <taxon>Trifolieae</taxon>
        <taxon>Trifolium</taxon>
    </lineage>
</organism>
<sequence>MECMLYLETLFLKGVYISGHWSETVLLGKLFKQSGVSGDVSAASF</sequence>
<comment type="caution">
    <text evidence="1">The sequence shown here is derived from an EMBL/GenBank/DDBJ whole genome shotgun (WGS) entry which is preliminary data.</text>
</comment>
<reference evidence="1" key="1">
    <citation type="submission" date="2023-10" db="EMBL/GenBank/DDBJ databases">
        <authorList>
            <person name="Rodriguez Cubillos JULIANA M."/>
            <person name="De Vega J."/>
        </authorList>
    </citation>
    <scope>NUCLEOTIDE SEQUENCE</scope>
</reference>
<keyword evidence="2" id="KW-1185">Reference proteome</keyword>
<protein>
    <submittedName>
        <fullName evidence="1">Uncharacterized protein</fullName>
    </submittedName>
</protein>
<dbReference type="EMBL" id="CASHSV030000002">
    <property type="protein sequence ID" value="CAJ2634169.1"/>
    <property type="molecule type" value="Genomic_DNA"/>
</dbReference>
<evidence type="ECO:0000313" key="2">
    <source>
        <dbReference type="Proteomes" id="UP001177021"/>
    </source>
</evidence>